<dbReference type="InterPro" id="IPR009769">
    <property type="entry name" value="EDR2_C"/>
</dbReference>
<dbReference type="PANTHER" id="PTHR31558:SF3">
    <property type="entry name" value="CW14 PROTEIN"/>
    <property type="match status" value="1"/>
</dbReference>
<name>A0A7S0R0X8_9CHLO</name>
<feature type="compositionally biased region" description="Basic residues" evidence="1">
    <location>
        <begin position="35"/>
        <end position="45"/>
    </location>
</feature>
<protein>
    <recommendedName>
        <fullName evidence="2">Protein ENHANCED DISEASE RESISTANCE 2 C-terminal domain-containing protein</fullName>
    </recommendedName>
</protein>
<accession>A0A7S0R0X8</accession>
<reference evidence="3" key="1">
    <citation type="submission" date="2021-01" db="EMBL/GenBank/DDBJ databases">
        <authorList>
            <person name="Corre E."/>
            <person name="Pelletier E."/>
            <person name="Niang G."/>
            <person name="Scheremetjew M."/>
            <person name="Finn R."/>
            <person name="Kale V."/>
            <person name="Holt S."/>
            <person name="Cochrane G."/>
            <person name="Meng A."/>
            <person name="Brown T."/>
            <person name="Cohen L."/>
        </authorList>
    </citation>
    <scope>NUCLEOTIDE SEQUENCE</scope>
    <source>
        <strain evidence="3">SAG 11-49</strain>
    </source>
</reference>
<organism evidence="3">
    <name type="scientific">Chlamydomonas leiostraca</name>
    <dbReference type="NCBI Taxonomy" id="1034604"/>
    <lineage>
        <taxon>Eukaryota</taxon>
        <taxon>Viridiplantae</taxon>
        <taxon>Chlorophyta</taxon>
        <taxon>core chlorophytes</taxon>
        <taxon>Chlorophyceae</taxon>
        <taxon>CS clade</taxon>
        <taxon>Chlamydomonadales</taxon>
        <taxon>Chlamydomonadaceae</taxon>
        <taxon>Chlamydomonas</taxon>
    </lineage>
</organism>
<feature type="compositionally biased region" description="Low complexity" evidence="1">
    <location>
        <begin position="341"/>
        <end position="387"/>
    </location>
</feature>
<dbReference type="AlphaFoldDB" id="A0A7S0R0X8"/>
<evidence type="ECO:0000256" key="1">
    <source>
        <dbReference type="SAM" id="MobiDB-lite"/>
    </source>
</evidence>
<dbReference type="Pfam" id="PF07059">
    <property type="entry name" value="EDR2_C"/>
    <property type="match status" value="1"/>
</dbReference>
<dbReference type="PANTHER" id="PTHR31558">
    <property type="entry name" value="CW14 PROTEIN"/>
    <property type="match status" value="1"/>
</dbReference>
<sequence length="398" mass="42621">MLAGCLPLLEALPIVGMSSAGAAPQQQAAGGGAGAHHHKPGTRRRSGPDTVKPEAGCSLPPRDMGASAKDVTGCWEDAGASPLMIRGSDYMKTKVKVQTAQPIYQLVATDVFSTTTKKETCHMARVVQLPHTPPPVQFGDATLPPLLIFNLQLPMYQPSLFGEMDGPGVSILFYFRIRDGMDGNSPALAKPLGALKRLIANGRELDGSPTRERLKLLPRVVNVEQWAQKGPLSPAEHKLLVSYNEKPILTRPQHTFYSGRNYFEIDLDLHQYTYLARKAVVTYLTRLKHVVWENAFVIQGNCPEELPEHLLGAARVYRTDFQACKPFSHYVAALAASHPPAHPLAATTPSATDSAYQGEEEAGQQQQRSAAASQGGAAAPAASNGGADMSAARGAASS</sequence>
<proteinExistence type="predicted"/>
<dbReference type="EMBL" id="HBFB01000296">
    <property type="protein sequence ID" value="CAD8661940.1"/>
    <property type="molecule type" value="Transcribed_RNA"/>
</dbReference>
<evidence type="ECO:0000313" key="3">
    <source>
        <dbReference type="EMBL" id="CAD8661940.1"/>
    </source>
</evidence>
<gene>
    <name evidence="3" type="ORF">CLEI1391_LOCUS147</name>
</gene>
<feature type="region of interest" description="Disordered" evidence="1">
    <location>
        <begin position="341"/>
        <end position="398"/>
    </location>
</feature>
<feature type="region of interest" description="Disordered" evidence="1">
    <location>
        <begin position="23"/>
        <end position="64"/>
    </location>
</feature>
<evidence type="ECO:0000259" key="2">
    <source>
        <dbReference type="Pfam" id="PF07059"/>
    </source>
</evidence>
<feature type="domain" description="Protein ENHANCED DISEASE RESISTANCE 2 C-terminal" evidence="2">
    <location>
        <begin position="75"/>
        <end position="319"/>
    </location>
</feature>